<dbReference type="SUPFAM" id="SSF51905">
    <property type="entry name" value="FAD/NAD(P)-binding domain"/>
    <property type="match status" value="1"/>
</dbReference>
<comment type="catalytic activity">
    <reaction evidence="14">
        <text>a pyranoside + acceptor = a pyranosid-3,4-diulose + reduced acceptor.</text>
        <dbReference type="EC" id="1.1.99.29"/>
    </reaction>
</comment>
<dbReference type="PIRSF" id="PIRSF000137">
    <property type="entry name" value="Alcohol_oxidase"/>
    <property type="match status" value="1"/>
</dbReference>
<evidence type="ECO:0000256" key="17">
    <source>
        <dbReference type="SAM" id="SignalP"/>
    </source>
</evidence>
<sequence length="604" mass="65902">MMNKNALSSLVALALTPLVHGAIYNSFDEVPQETPFDFVVIGGGNAGSVVANRLTENPNYNVLVLEAGVSNDNVLDAIVPFFSDSVVPFTPWDWNYTTTIQPGLNNRSIAYPRGHLLGGTSSVNYMTFTRGASQDWDRYADISGDDAWNWENNEKWVAPADNHNTTGQYNPALHNTTGITSISLAGYALPNIDPRIIQTTQDLPDEFPFSLDYNSGNELGLGWSQSSIDSRGRRSSAATSYLGPEFVARQNLNVLLHARVTRLVTTGTNDGKPEILGVEFVNTLNTTQTFTVNATKELILSAGSVNTPQLLQLSGIGDKELLDSLNIPVVLDNPSVGRNLSDHPRLTNLWFANSNETFEAAQRNETLADEQFDQWEDGTGPLVDSFTNHVAFLRVPENATDFWSMFGPDFEDPAAGDETAHYEMLFSNGIVPGAVPLPPTGSFFNIINVVVSPSSRGWIMINTSNPFQQPLIHPGFLESQFDFETMKYAVRSSQRFVAGPAWNDYIIGPFNGTDNTTMAGTDEQLGQYVRMNTGTIWHPVATASMSPVGADWGVVDPDLTVKGVSGLRIIDLSVLPRVPAAHTQSPAYTVGERGAAFVIEAWNQ</sequence>
<dbReference type="InterPro" id="IPR007867">
    <property type="entry name" value="GMC_OxRtase_C"/>
</dbReference>
<keyword evidence="6" id="KW-0964">Secreted</keyword>
<name>A0A8H5LIZ4_9AGAR</name>
<keyword evidence="20" id="KW-1185">Reference proteome</keyword>
<comment type="function">
    <text evidence="9">Catalyzes the single-oxidation or sequential double oxidation reaction of carbohydrates primarily at carbon-2 and/or carbon-3 with the concomitant reduction of the flavin. The enzyme exhibits a broad sugar substrate specificity, oxidizing different aldopyranoses to the corresponding C-1, C-2, C-3 or C-1,2, C-2,3 and C-3,4 (di)dehydro sugars with substrate-specific regioselectivity. Accepts only a narrow range of electron acceptors such as substituted benzoquinones and complexed metal ions and reacts extremely slowly with O(2) as acceptor. May play a role in the natural recycling of plant matter by oxidizing all major monosaccharides in lignocellulose and by reducing quinone compounds or reactive radical species generated during lignin depolymerization.</text>
</comment>
<dbReference type="GO" id="GO:0050660">
    <property type="term" value="F:flavin adenine dinucleotide binding"/>
    <property type="evidence" value="ECO:0007669"/>
    <property type="project" value="InterPro"/>
</dbReference>
<evidence type="ECO:0000256" key="13">
    <source>
        <dbReference type="ARBA" id="ARBA00034050"/>
    </source>
</evidence>
<reference evidence="19 20" key="1">
    <citation type="journal article" date="2020" name="ISME J.">
        <title>Uncovering the hidden diversity of litter-decomposition mechanisms in mushroom-forming fungi.</title>
        <authorList>
            <person name="Floudas D."/>
            <person name="Bentzer J."/>
            <person name="Ahren D."/>
            <person name="Johansson T."/>
            <person name="Persson P."/>
            <person name="Tunlid A."/>
        </authorList>
    </citation>
    <scope>NUCLEOTIDE SEQUENCE [LARGE SCALE GENOMIC DNA]</scope>
    <source>
        <strain evidence="19 20">CBS 146.42</strain>
    </source>
</reference>
<keyword evidence="8 16" id="KW-0274">FAD</keyword>
<dbReference type="Pfam" id="PF05199">
    <property type="entry name" value="GMC_oxred_C"/>
    <property type="match status" value="1"/>
</dbReference>
<dbReference type="AlphaFoldDB" id="A0A8H5LIZ4"/>
<dbReference type="InterPro" id="IPR012132">
    <property type="entry name" value="GMC_OxRdtase"/>
</dbReference>
<evidence type="ECO:0000256" key="3">
    <source>
        <dbReference type="ARBA" id="ARBA00010790"/>
    </source>
</evidence>
<feature type="domain" description="Glucose-methanol-choline oxidoreductase N-terminal" evidence="18">
    <location>
        <begin position="303"/>
        <end position="317"/>
    </location>
</feature>
<protein>
    <recommendedName>
        <fullName evidence="5">pyranose dehydrogenase (acceptor)</fullName>
        <ecNumber evidence="5">1.1.99.29</ecNumber>
    </recommendedName>
</protein>
<feature type="active site" description="Proton donor" evidence="15">
    <location>
        <position position="538"/>
    </location>
</feature>
<evidence type="ECO:0000256" key="4">
    <source>
        <dbReference type="ARBA" id="ARBA00011245"/>
    </source>
</evidence>
<dbReference type="InterPro" id="IPR000172">
    <property type="entry name" value="GMC_OxRdtase_N"/>
</dbReference>
<evidence type="ECO:0000313" key="19">
    <source>
        <dbReference type="EMBL" id="KAF5359270.1"/>
    </source>
</evidence>
<evidence type="ECO:0000256" key="9">
    <source>
        <dbReference type="ARBA" id="ARBA00024699"/>
    </source>
</evidence>
<evidence type="ECO:0000256" key="12">
    <source>
        <dbReference type="ARBA" id="ARBA00034029"/>
    </source>
</evidence>
<dbReference type="PROSITE" id="PS00624">
    <property type="entry name" value="GMC_OXRED_2"/>
    <property type="match status" value="1"/>
</dbReference>
<dbReference type="OrthoDB" id="269227at2759"/>
<evidence type="ECO:0000256" key="1">
    <source>
        <dbReference type="ARBA" id="ARBA00001974"/>
    </source>
</evidence>
<comment type="subunit">
    <text evidence="4">Monomer.</text>
</comment>
<dbReference type="Proteomes" id="UP000559027">
    <property type="component" value="Unassembled WGS sequence"/>
</dbReference>
<dbReference type="GO" id="GO:0033718">
    <property type="term" value="F:pyranose dehydrogenase (acceptor) activity"/>
    <property type="evidence" value="ECO:0007669"/>
    <property type="project" value="UniProtKB-EC"/>
</dbReference>
<evidence type="ECO:0000256" key="10">
    <source>
        <dbReference type="ARBA" id="ARBA00033986"/>
    </source>
</evidence>
<evidence type="ECO:0000256" key="5">
    <source>
        <dbReference type="ARBA" id="ARBA00013177"/>
    </source>
</evidence>
<comment type="similarity">
    <text evidence="3">Belongs to the GMC oxidoreductase family.</text>
</comment>
<feature type="active site" description="Proton acceptor" evidence="15">
    <location>
        <position position="582"/>
    </location>
</feature>
<dbReference type="Pfam" id="PF00732">
    <property type="entry name" value="GMC_oxred_N"/>
    <property type="match status" value="1"/>
</dbReference>
<organism evidence="19 20">
    <name type="scientific">Leucocoprinus leucothites</name>
    <dbReference type="NCBI Taxonomy" id="201217"/>
    <lineage>
        <taxon>Eukaryota</taxon>
        <taxon>Fungi</taxon>
        <taxon>Dikarya</taxon>
        <taxon>Basidiomycota</taxon>
        <taxon>Agaricomycotina</taxon>
        <taxon>Agaricomycetes</taxon>
        <taxon>Agaricomycetidae</taxon>
        <taxon>Agaricales</taxon>
        <taxon>Agaricineae</taxon>
        <taxon>Agaricaceae</taxon>
        <taxon>Leucocoprinus</taxon>
    </lineage>
</organism>
<keyword evidence="7" id="KW-0285">Flavoprotein</keyword>
<dbReference type="EC" id="1.1.99.29" evidence="5"/>
<dbReference type="InterPro" id="IPR036188">
    <property type="entry name" value="FAD/NAD-bd_sf"/>
</dbReference>
<dbReference type="GO" id="GO:0005576">
    <property type="term" value="C:extracellular region"/>
    <property type="evidence" value="ECO:0007669"/>
    <property type="project" value="UniProtKB-SubCell"/>
</dbReference>
<keyword evidence="17" id="KW-0732">Signal</keyword>
<evidence type="ECO:0000256" key="2">
    <source>
        <dbReference type="ARBA" id="ARBA00004613"/>
    </source>
</evidence>
<dbReference type="SUPFAM" id="SSF54373">
    <property type="entry name" value="FAD-linked reductases, C-terminal domain"/>
    <property type="match status" value="1"/>
</dbReference>
<feature type="binding site" evidence="16">
    <location>
        <begin position="537"/>
        <end position="538"/>
    </location>
    <ligand>
        <name>FAD</name>
        <dbReference type="ChEBI" id="CHEBI:57692"/>
    </ligand>
</feature>
<evidence type="ECO:0000256" key="15">
    <source>
        <dbReference type="PIRSR" id="PIRSR000137-1"/>
    </source>
</evidence>
<dbReference type="Gene3D" id="3.30.560.10">
    <property type="entry name" value="Glucose Oxidase, domain 3"/>
    <property type="match status" value="1"/>
</dbReference>
<evidence type="ECO:0000256" key="11">
    <source>
        <dbReference type="ARBA" id="ARBA00034010"/>
    </source>
</evidence>
<evidence type="ECO:0000259" key="18">
    <source>
        <dbReference type="PROSITE" id="PS00624"/>
    </source>
</evidence>
<comment type="caution">
    <text evidence="19">The sequence shown here is derived from an EMBL/GenBank/DDBJ whole genome shotgun (WGS) entry which is preliminary data.</text>
</comment>
<dbReference type="Gene3D" id="3.50.50.60">
    <property type="entry name" value="FAD/NAD(P)-binding domain"/>
    <property type="match status" value="1"/>
</dbReference>
<comment type="catalytic activity">
    <reaction evidence="12">
        <text>pyranose + acceptor = pyranos-3-ulose + reduced acceptor.</text>
        <dbReference type="EC" id="1.1.99.29"/>
    </reaction>
</comment>
<proteinExistence type="inferred from homology"/>
<comment type="catalytic activity">
    <reaction evidence="10">
        <text>pyranose + acceptor = pyranos-2-ulose + reduced acceptor.</text>
        <dbReference type="EC" id="1.1.99.29"/>
    </reaction>
</comment>
<accession>A0A8H5LIZ4</accession>
<evidence type="ECO:0000256" key="6">
    <source>
        <dbReference type="ARBA" id="ARBA00022525"/>
    </source>
</evidence>
<comment type="subcellular location">
    <subcellularLocation>
        <location evidence="2">Secreted</location>
    </subcellularLocation>
</comment>
<evidence type="ECO:0000256" key="7">
    <source>
        <dbReference type="ARBA" id="ARBA00022630"/>
    </source>
</evidence>
<feature type="signal peptide" evidence="17">
    <location>
        <begin position="1"/>
        <end position="21"/>
    </location>
</feature>
<comment type="catalytic activity">
    <reaction evidence="11">
        <text>pyranose + acceptor = pyranos-2,3-diulose + reduced acceptor.</text>
        <dbReference type="EC" id="1.1.99.29"/>
    </reaction>
</comment>
<feature type="binding site" evidence="16">
    <location>
        <position position="260"/>
    </location>
    <ligand>
        <name>FAD</name>
        <dbReference type="ChEBI" id="CHEBI:57692"/>
    </ligand>
</feature>
<evidence type="ECO:0000256" key="16">
    <source>
        <dbReference type="PIRSR" id="PIRSR000137-2"/>
    </source>
</evidence>
<dbReference type="EMBL" id="JAACJO010000004">
    <property type="protein sequence ID" value="KAF5359270.1"/>
    <property type="molecule type" value="Genomic_DNA"/>
</dbReference>
<comment type="cofactor">
    <cofactor evidence="1 16">
        <name>FAD</name>
        <dbReference type="ChEBI" id="CHEBI:57692"/>
    </cofactor>
</comment>
<evidence type="ECO:0000256" key="14">
    <source>
        <dbReference type="ARBA" id="ARBA00034059"/>
    </source>
</evidence>
<dbReference type="PANTHER" id="PTHR11552:SF147">
    <property type="entry name" value="CHOLINE DEHYDROGENASE, MITOCHONDRIAL"/>
    <property type="match status" value="1"/>
</dbReference>
<feature type="chain" id="PRO_5034873119" description="pyranose dehydrogenase (acceptor)" evidence="17">
    <location>
        <begin position="22"/>
        <end position="604"/>
    </location>
</feature>
<dbReference type="PANTHER" id="PTHR11552">
    <property type="entry name" value="GLUCOSE-METHANOL-CHOLINE GMC OXIDOREDUCTASE"/>
    <property type="match status" value="1"/>
</dbReference>
<comment type="catalytic activity">
    <reaction evidence="13">
        <text>a pyranoside + acceptor = a pyranosid-3-ulose + reduced acceptor.</text>
        <dbReference type="EC" id="1.1.99.29"/>
    </reaction>
</comment>
<evidence type="ECO:0000256" key="8">
    <source>
        <dbReference type="ARBA" id="ARBA00022827"/>
    </source>
</evidence>
<gene>
    <name evidence="19" type="ORF">D9756_003070</name>
</gene>
<feature type="binding site" evidence="16">
    <location>
        <position position="120"/>
    </location>
    <ligand>
        <name>FAD</name>
        <dbReference type="ChEBI" id="CHEBI:57692"/>
    </ligand>
</feature>
<evidence type="ECO:0000313" key="20">
    <source>
        <dbReference type="Proteomes" id="UP000559027"/>
    </source>
</evidence>